<dbReference type="Proteomes" id="UP000654075">
    <property type="component" value="Unassembled WGS sequence"/>
</dbReference>
<dbReference type="EMBL" id="CAJNNV010028594">
    <property type="protein sequence ID" value="CAE8625153.1"/>
    <property type="molecule type" value="Genomic_DNA"/>
</dbReference>
<feature type="non-terminal residue" evidence="4">
    <location>
        <position position="277"/>
    </location>
</feature>
<dbReference type="InterPro" id="IPR036514">
    <property type="entry name" value="SGNH_hydro_sf"/>
</dbReference>
<dbReference type="Proteomes" id="UP000626109">
    <property type="component" value="Unassembled WGS sequence"/>
</dbReference>
<dbReference type="PANTHER" id="PTHR14209:SF19">
    <property type="entry name" value="ISOAMYL ACETATE-HYDROLYZING ESTERASE 1 HOMOLOG"/>
    <property type="match status" value="1"/>
</dbReference>
<dbReference type="AlphaFoldDB" id="A0A813JKR0"/>
<dbReference type="PANTHER" id="PTHR14209">
    <property type="entry name" value="ISOAMYL ACETATE-HYDROLYZING ESTERASE 1"/>
    <property type="match status" value="1"/>
</dbReference>
<feature type="domain" description="SGNH hydrolase-type esterase" evidence="2">
    <location>
        <begin position="34"/>
        <end position="215"/>
    </location>
</feature>
<evidence type="ECO:0000313" key="6">
    <source>
        <dbReference type="Proteomes" id="UP000654075"/>
    </source>
</evidence>
<comment type="caution">
    <text evidence="4">The sequence shown here is derived from an EMBL/GenBank/DDBJ whole genome shotgun (WGS) entry which is preliminary data.</text>
</comment>
<gene>
    <name evidence="3" type="ORF">PGLA1383_LOCUS42185</name>
    <name evidence="4" type="ORF">PGLA2088_LOCUS22257</name>
</gene>
<dbReference type="OMA" id="NDSTHPH"/>
<protein>
    <recommendedName>
        <fullName evidence="2">SGNH hydrolase-type esterase domain-containing protein</fullName>
    </recommendedName>
</protein>
<dbReference type="Gene3D" id="3.40.50.1110">
    <property type="entry name" value="SGNH hydrolase"/>
    <property type="match status" value="1"/>
</dbReference>
<evidence type="ECO:0000313" key="3">
    <source>
        <dbReference type="EMBL" id="CAE8625153.1"/>
    </source>
</evidence>
<sequence>VLLASVLLSRRSGTWLSVSKVGLPARQLRRQAVLFGDSITQQAHATGKGEAGWAASLANHLVRRVDVLNRGYSGFNTRQALALLPKIFPKPLEGEERLLFATIFFGANDAAGADERVPNELQHVPLSEYEANLGRIVRHVSACCEHVILIAPPPVDSQRWPDRSNAAVERYGAAARRVAAQEGVSFVDSYAEFTGSKRKFHELTNDGLHLSGLGNSVVWGALLRVLPPAIQKPMGPQGLGIDFPEWRDVSPSNPEQSLEDAAAGKLPYPCRLDTKQK</sequence>
<dbReference type="OrthoDB" id="671439at2759"/>
<feature type="region of interest" description="Disordered" evidence="1">
    <location>
        <begin position="244"/>
        <end position="277"/>
    </location>
</feature>
<organism evidence="4 5">
    <name type="scientific">Polarella glacialis</name>
    <name type="common">Dinoflagellate</name>
    <dbReference type="NCBI Taxonomy" id="89957"/>
    <lineage>
        <taxon>Eukaryota</taxon>
        <taxon>Sar</taxon>
        <taxon>Alveolata</taxon>
        <taxon>Dinophyceae</taxon>
        <taxon>Suessiales</taxon>
        <taxon>Suessiaceae</taxon>
        <taxon>Polarella</taxon>
    </lineage>
</organism>
<dbReference type="SUPFAM" id="SSF52266">
    <property type="entry name" value="SGNH hydrolase"/>
    <property type="match status" value="1"/>
</dbReference>
<dbReference type="InterPro" id="IPR045136">
    <property type="entry name" value="Iah1-like"/>
</dbReference>
<dbReference type="EMBL" id="CAJNNW010025924">
    <property type="protein sequence ID" value="CAE8681064.1"/>
    <property type="molecule type" value="Genomic_DNA"/>
</dbReference>
<evidence type="ECO:0000259" key="2">
    <source>
        <dbReference type="Pfam" id="PF13472"/>
    </source>
</evidence>
<dbReference type="InterPro" id="IPR013830">
    <property type="entry name" value="SGNH_hydro"/>
</dbReference>
<evidence type="ECO:0000313" key="4">
    <source>
        <dbReference type="EMBL" id="CAE8681064.1"/>
    </source>
</evidence>
<keyword evidence="6" id="KW-1185">Reference proteome</keyword>
<dbReference type="CDD" id="cd01838">
    <property type="entry name" value="Isoamyl_acetate_hydrolase_like"/>
    <property type="match status" value="1"/>
</dbReference>
<accession>A0A813JKR0</accession>
<name>A0A813JKR0_POLGL</name>
<dbReference type="Pfam" id="PF13472">
    <property type="entry name" value="Lipase_GDSL_2"/>
    <property type="match status" value="1"/>
</dbReference>
<evidence type="ECO:0000313" key="5">
    <source>
        <dbReference type="Proteomes" id="UP000626109"/>
    </source>
</evidence>
<proteinExistence type="predicted"/>
<evidence type="ECO:0000256" key="1">
    <source>
        <dbReference type="SAM" id="MobiDB-lite"/>
    </source>
</evidence>
<reference evidence="4" key="1">
    <citation type="submission" date="2021-02" db="EMBL/GenBank/DDBJ databases">
        <authorList>
            <person name="Dougan E. K."/>
            <person name="Rhodes N."/>
            <person name="Thang M."/>
            <person name="Chan C."/>
        </authorList>
    </citation>
    <scope>NUCLEOTIDE SEQUENCE</scope>
</reference>